<dbReference type="CDD" id="cd00104">
    <property type="entry name" value="KAZAL_FS"/>
    <property type="match status" value="1"/>
</dbReference>
<dbReference type="PROSITE" id="PS51465">
    <property type="entry name" value="KAZAL_2"/>
    <property type="match status" value="1"/>
</dbReference>
<accession>A0A7R9HWX5</accession>
<organism evidence="4">
    <name type="scientific">Timema bartmani</name>
    <dbReference type="NCBI Taxonomy" id="61472"/>
    <lineage>
        <taxon>Eukaryota</taxon>
        <taxon>Metazoa</taxon>
        <taxon>Ecdysozoa</taxon>
        <taxon>Arthropoda</taxon>
        <taxon>Hexapoda</taxon>
        <taxon>Insecta</taxon>
        <taxon>Pterygota</taxon>
        <taxon>Neoptera</taxon>
        <taxon>Polyneoptera</taxon>
        <taxon>Phasmatodea</taxon>
        <taxon>Timematodea</taxon>
        <taxon>Timematoidea</taxon>
        <taxon>Timematidae</taxon>
        <taxon>Timema</taxon>
    </lineage>
</organism>
<reference evidence="4" key="1">
    <citation type="submission" date="2020-11" db="EMBL/GenBank/DDBJ databases">
        <authorList>
            <person name="Tran Van P."/>
        </authorList>
    </citation>
    <scope>NUCLEOTIDE SEQUENCE</scope>
</reference>
<evidence type="ECO:0000256" key="2">
    <source>
        <dbReference type="SAM" id="Phobius"/>
    </source>
</evidence>
<gene>
    <name evidence="4" type="ORF">TBIB3V08_LOCUS1607</name>
</gene>
<proteinExistence type="predicted"/>
<feature type="domain" description="Kazal-like" evidence="3">
    <location>
        <begin position="93"/>
        <end position="149"/>
    </location>
</feature>
<keyword evidence="2" id="KW-0812">Transmembrane</keyword>
<sequence>MTGAGTVAVILPTMLLMATLKNRNSIKMSVTSVYASVIVLCDSRPEERNSTKMSVTTALKNRNSTKMSVRVYMLVLLFSVTAALKNRNSTMMAFSPEDCGDGCPGVSEPLCAGDPVTPPLTFGSPCQLKQYNCRKKRSLEVIQQGPCDDYIEEPRPSRKGIGRPPTPLAQDFRNKLVLTSRGDTAKPEGTLSEDDR</sequence>
<evidence type="ECO:0000256" key="1">
    <source>
        <dbReference type="SAM" id="MobiDB-lite"/>
    </source>
</evidence>
<dbReference type="AlphaFoldDB" id="A0A7R9HWX5"/>
<protein>
    <recommendedName>
        <fullName evidence="3">Kazal-like domain-containing protein</fullName>
    </recommendedName>
</protein>
<name>A0A7R9HWX5_9NEOP</name>
<keyword evidence="2" id="KW-1133">Transmembrane helix</keyword>
<dbReference type="InterPro" id="IPR002350">
    <property type="entry name" value="Kazal_dom"/>
</dbReference>
<keyword evidence="2" id="KW-0472">Membrane</keyword>
<feature type="transmembrane region" description="Helical" evidence="2">
    <location>
        <begin position="67"/>
        <end position="84"/>
    </location>
</feature>
<dbReference type="InterPro" id="IPR036058">
    <property type="entry name" value="Kazal_dom_sf"/>
</dbReference>
<evidence type="ECO:0000259" key="3">
    <source>
        <dbReference type="PROSITE" id="PS51465"/>
    </source>
</evidence>
<feature type="region of interest" description="Disordered" evidence="1">
    <location>
        <begin position="148"/>
        <end position="196"/>
    </location>
</feature>
<dbReference type="Gene3D" id="3.30.60.30">
    <property type="match status" value="1"/>
</dbReference>
<dbReference type="SUPFAM" id="SSF100895">
    <property type="entry name" value="Kazal-type serine protease inhibitors"/>
    <property type="match status" value="1"/>
</dbReference>
<dbReference type="Pfam" id="PF07648">
    <property type="entry name" value="Kazal_2"/>
    <property type="match status" value="1"/>
</dbReference>
<dbReference type="SMART" id="SM00280">
    <property type="entry name" value="KAZAL"/>
    <property type="match status" value="1"/>
</dbReference>
<dbReference type="EMBL" id="OD564578">
    <property type="protein sequence ID" value="CAD7439027.1"/>
    <property type="molecule type" value="Genomic_DNA"/>
</dbReference>
<evidence type="ECO:0000313" key="4">
    <source>
        <dbReference type="EMBL" id="CAD7439027.1"/>
    </source>
</evidence>